<protein>
    <submittedName>
        <fullName evidence="5">Hydroxyacid dehydrogenase</fullName>
    </submittedName>
</protein>
<comment type="caution">
    <text evidence="5">The sequence shown here is derived from an EMBL/GenBank/DDBJ whole genome shotgun (WGS) entry which is preliminary data.</text>
</comment>
<dbReference type="InterPro" id="IPR029753">
    <property type="entry name" value="D-isomer_DH_CS"/>
</dbReference>
<dbReference type="PANTHER" id="PTHR10996">
    <property type="entry name" value="2-HYDROXYACID DEHYDROGENASE-RELATED"/>
    <property type="match status" value="1"/>
</dbReference>
<dbReference type="OrthoDB" id="9777288at2"/>
<sequence length="309" mass="34354">MSRKVLITAKVHPYLTDQLKNKGFEVVYEPSISYDEVYSAIKDCTGLIVTTRIKVDKHILDHARQLEWIGRLGSGMELIDVPYAESKGIRCVSSPEGNRDAVGEQAVGMLLCLLNNLLKSSLELREGIWERDGNRGYELNGRTVGIIGYGNTGSAFARKLKGFDVNILAYDKYRKGFGTADVKEATMADIFHNADVVSLHLPLTEETRHIANADFFRSFDKPVWFMNTARGKLVNTPDLISALEQGIIGGACLDVLENEKLGSYSPEEKDQLAWLLKAKNVVVTPHIAGYSHEASIKMARIVLEKLNIL</sequence>
<dbReference type="Pfam" id="PF02826">
    <property type="entry name" value="2-Hacid_dh_C"/>
    <property type="match status" value="1"/>
</dbReference>
<evidence type="ECO:0000259" key="4">
    <source>
        <dbReference type="Pfam" id="PF02826"/>
    </source>
</evidence>
<dbReference type="GO" id="GO:0051287">
    <property type="term" value="F:NAD binding"/>
    <property type="evidence" value="ECO:0007669"/>
    <property type="project" value="InterPro"/>
</dbReference>
<evidence type="ECO:0000256" key="2">
    <source>
        <dbReference type="RuleBase" id="RU003719"/>
    </source>
</evidence>
<reference evidence="5 6" key="1">
    <citation type="submission" date="2018-05" db="EMBL/GenBank/DDBJ databases">
        <title>Chitinophaga sp. K3CV102501T nov., isolated from isolated from a monsoon evergreen broad-leaved forest soil.</title>
        <authorList>
            <person name="Lv Y."/>
        </authorList>
    </citation>
    <scope>NUCLEOTIDE SEQUENCE [LARGE SCALE GENOMIC DNA]</scope>
    <source>
        <strain evidence="5 6">GDMCC 1.1325</strain>
    </source>
</reference>
<feature type="domain" description="D-isomer specific 2-hydroxyacid dehydrogenase NAD-binding" evidence="4">
    <location>
        <begin position="107"/>
        <end position="288"/>
    </location>
</feature>
<dbReference type="AlphaFoldDB" id="A0A365Y611"/>
<evidence type="ECO:0000256" key="1">
    <source>
        <dbReference type="ARBA" id="ARBA00023002"/>
    </source>
</evidence>
<dbReference type="SUPFAM" id="SSF51735">
    <property type="entry name" value="NAD(P)-binding Rossmann-fold domains"/>
    <property type="match status" value="1"/>
</dbReference>
<proteinExistence type="inferred from homology"/>
<evidence type="ECO:0000313" key="5">
    <source>
        <dbReference type="EMBL" id="RBL93949.1"/>
    </source>
</evidence>
<dbReference type="InterPro" id="IPR006140">
    <property type="entry name" value="D-isomer_DH_NAD-bd"/>
</dbReference>
<keyword evidence="6" id="KW-1185">Reference proteome</keyword>
<dbReference type="EMBL" id="QFFJ01000001">
    <property type="protein sequence ID" value="RBL93949.1"/>
    <property type="molecule type" value="Genomic_DNA"/>
</dbReference>
<dbReference type="SUPFAM" id="SSF52283">
    <property type="entry name" value="Formate/glycerate dehydrogenase catalytic domain-like"/>
    <property type="match status" value="1"/>
</dbReference>
<feature type="domain" description="D-isomer specific 2-hydroxyacid dehydrogenase catalytic" evidence="3">
    <location>
        <begin position="5"/>
        <end position="306"/>
    </location>
</feature>
<dbReference type="Pfam" id="PF00389">
    <property type="entry name" value="2-Hacid_dh"/>
    <property type="match status" value="1"/>
</dbReference>
<evidence type="ECO:0000313" key="6">
    <source>
        <dbReference type="Proteomes" id="UP000253410"/>
    </source>
</evidence>
<accession>A0A365Y611</accession>
<gene>
    <name evidence="5" type="ORF">DF182_15805</name>
</gene>
<dbReference type="PANTHER" id="PTHR10996:SF283">
    <property type="entry name" value="GLYOXYLATE_HYDROXYPYRUVATE REDUCTASE B"/>
    <property type="match status" value="1"/>
</dbReference>
<dbReference type="PROSITE" id="PS00670">
    <property type="entry name" value="D_2_HYDROXYACID_DH_2"/>
    <property type="match status" value="1"/>
</dbReference>
<comment type="similarity">
    <text evidence="2">Belongs to the D-isomer specific 2-hydroxyacid dehydrogenase family.</text>
</comment>
<dbReference type="GO" id="GO:0030267">
    <property type="term" value="F:glyoxylate reductase (NADPH) activity"/>
    <property type="evidence" value="ECO:0007669"/>
    <property type="project" value="TreeGrafter"/>
</dbReference>
<dbReference type="InterPro" id="IPR036291">
    <property type="entry name" value="NAD(P)-bd_dom_sf"/>
</dbReference>
<dbReference type="Gene3D" id="3.40.50.720">
    <property type="entry name" value="NAD(P)-binding Rossmann-like Domain"/>
    <property type="match status" value="2"/>
</dbReference>
<dbReference type="Proteomes" id="UP000253410">
    <property type="component" value="Unassembled WGS sequence"/>
</dbReference>
<name>A0A365Y611_9BACT</name>
<dbReference type="InterPro" id="IPR050223">
    <property type="entry name" value="D-isomer_2-hydroxyacid_DH"/>
</dbReference>
<dbReference type="GO" id="GO:0005829">
    <property type="term" value="C:cytosol"/>
    <property type="evidence" value="ECO:0007669"/>
    <property type="project" value="TreeGrafter"/>
</dbReference>
<organism evidence="5 6">
    <name type="scientific">Chitinophaga flava</name>
    <dbReference type="NCBI Taxonomy" id="2259036"/>
    <lineage>
        <taxon>Bacteria</taxon>
        <taxon>Pseudomonadati</taxon>
        <taxon>Bacteroidota</taxon>
        <taxon>Chitinophagia</taxon>
        <taxon>Chitinophagales</taxon>
        <taxon>Chitinophagaceae</taxon>
        <taxon>Chitinophaga</taxon>
    </lineage>
</organism>
<dbReference type="InterPro" id="IPR006139">
    <property type="entry name" value="D-isomer_2_OHA_DH_cat_dom"/>
</dbReference>
<keyword evidence="1 2" id="KW-0560">Oxidoreductase</keyword>
<evidence type="ECO:0000259" key="3">
    <source>
        <dbReference type="Pfam" id="PF00389"/>
    </source>
</evidence>
<dbReference type="RefSeq" id="WP_113616562.1">
    <property type="nucleotide sequence ID" value="NZ_QFFJ01000001.1"/>
</dbReference>
<dbReference type="GO" id="GO:0016618">
    <property type="term" value="F:hydroxypyruvate reductase [NAD(P)H] activity"/>
    <property type="evidence" value="ECO:0007669"/>
    <property type="project" value="TreeGrafter"/>
</dbReference>